<accession>B5EGR4</accession>
<sequence length="216" mass="24200">MPKRVSRDYRKTTPAKFLSFCQKVKRCLTDNPNYPDSVWGGNVAVRQQLFEKVDAIAVSYGLASNGDRILIRERDRLMQEIMTLLDEVAPLLESASVRNPDALLTTGFTISQERRAHSRTPKLPLTSPTDFTVVNSGDPRRAIGSATAMPGALNNEIQLNRKDPSLEEDWFHKAIFPDARNMVMDNLEPGNTFFRMRHHGQDGPGPWSAVMSATIS</sequence>
<protein>
    <submittedName>
        <fullName evidence="1">Uncharacterized protein</fullName>
    </submittedName>
</protein>
<keyword evidence="2" id="KW-1185">Reference proteome</keyword>
<evidence type="ECO:0000313" key="1">
    <source>
        <dbReference type="EMBL" id="ACH39547.1"/>
    </source>
</evidence>
<dbReference type="HOGENOM" id="CLU_114478_0_0_7"/>
<reference evidence="1 2" key="1">
    <citation type="submission" date="2008-07" db="EMBL/GenBank/DDBJ databases">
        <title>Complete sequence of Geobacter bemidjiensis BEM.</title>
        <authorList>
            <consortium name="US DOE Joint Genome Institute"/>
            <person name="Lucas S."/>
            <person name="Copeland A."/>
            <person name="Lapidus A."/>
            <person name="Glavina del Rio T."/>
            <person name="Dalin E."/>
            <person name="Tice H."/>
            <person name="Bruce D."/>
            <person name="Goodwin L."/>
            <person name="Pitluck S."/>
            <person name="Kiss H."/>
            <person name="Brettin T."/>
            <person name="Detter J.C."/>
            <person name="Han C."/>
            <person name="Kuske C.R."/>
            <person name="Schmutz J."/>
            <person name="Larimer F."/>
            <person name="Land M."/>
            <person name="Hauser L."/>
            <person name="Kyrpides N."/>
            <person name="Lykidis A."/>
            <person name="Lovley D."/>
            <person name="Richardson P."/>
        </authorList>
    </citation>
    <scope>NUCLEOTIDE SEQUENCE [LARGE SCALE GENOMIC DNA]</scope>
    <source>
        <strain evidence="2">ATCC BAA-1014 / DSM 16622 / JCM 12645 / Bem</strain>
    </source>
</reference>
<name>B5EGR4_CITBB</name>
<gene>
    <name evidence="1" type="ordered locus">Gbem_2539</name>
</gene>
<dbReference type="Proteomes" id="UP000008825">
    <property type="component" value="Chromosome"/>
</dbReference>
<reference evidence="1 2" key="2">
    <citation type="journal article" date="2010" name="BMC Genomics">
        <title>The genome of Geobacter bemidjiensis, exemplar for the subsurface clade of Geobacter species that predominate in Fe(III)-reducing subsurface environments.</title>
        <authorList>
            <person name="Aklujkar M."/>
            <person name="Young N.D."/>
            <person name="Holmes D."/>
            <person name="Chavan M."/>
            <person name="Risso C."/>
            <person name="Kiss H.E."/>
            <person name="Han C.S."/>
            <person name="Land M.L."/>
            <person name="Lovley D.R."/>
        </authorList>
    </citation>
    <scope>NUCLEOTIDE SEQUENCE [LARGE SCALE GENOMIC DNA]</scope>
    <source>
        <strain evidence="2">ATCC BAA-1014 / DSM 16622 / JCM 12645 / Bem</strain>
    </source>
</reference>
<organism evidence="1 2">
    <name type="scientific">Citrifermentans bemidjiense (strain ATCC BAA-1014 / DSM 16622 / JCM 12645 / Bem)</name>
    <name type="common">Geobacter bemidjiensis</name>
    <dbReference type="NCBI Taxonomy" id="404380"/>
    <lineage>
        <taxon>Bacteria</taxon>
        <taxon>Pseudomonadati</taxon>
        <taxon>Thermodesulfobacteriota</taxon>
        <taxon>Desulfuromonadia</taxon>
        <taxon>Geobacterales</taxon>
        <taxon>Geobacteraceae</taxon>
        <taxon>Citrifermentans</taxon>
    </lineage>
</organism>
<dbReference type="KEGG" id="gbm:Gbem_2539"/>
<dbReference type="AlphaFoldDB" id="B5EGR4"/>
<dbReference type="OrthoDB" id="5395696at2"/>
<proteinExistence type="predicted"/>
<evidence type="ECO:0000313" key="2">
    <source>
        <dbReference type="Proteomes" id="UP000008825"/>
    </source>
</evidence>
<dbReference type="RefSeq" id="WP_012530969.1">
    <property type="nucleotide sequence ID" value="NC_011146.1"/>
</dbReference>
<dbReference type="EMBL" id="CP001124">
    <property type="protein sequence ID" value="ACH39547.1"/>
    <property type="molecule type" value="Genomic_DNA"/>
</dbReference>